<protein>
    <recommendedName>
        <fullName evidence="4">OmpA-like domain-containing protein</fullName>
    </recommendedName>
</protein>
<dbReference type="AlphaFoldDB" id="A0A1Y5F6J2"/>
<feature type="chain" id="PRO_5012892999" description="OmpA-like domain-containing protein" evidence="1">
    <location>
        <begin position="26"/>
        <end position="512"/>
    </location>
</feature>
<reference evidence="3" key="1">
    <citation type="journal article" date="2017" name="Proc. Natl. Acad. Sci. U.S.A.">
        <title>Simulation of Deepwater Horizon oil plume reveals substrate specialization within a complex community of hydrocarbon-degraders.</title>
        <authorList>
            <person name="Hu P."/>
            <person name="Dubinsky E.A."/>
            <person name="Probst A.J."/>
            <person name="Wang J."/>
            <person name="Sieber C.M.K."/>
            <person name="Tom L.M."/>
            <person name="Gardinali P."/>
            <person name="Banfield J.F."/>
            <person name="Atlas R.M."/>
            <person name="Andersen G.L."/>
        </authorList>
    </citation>
    <scope>NUCLEOTIDE SEQUENCE [LARGE SCALE GENOMIC DNA]</scope>
</reference>
<organism evidence="2 3">
    <name type="scientific">Halobacteriovorax marinus</name>
    <dbReference type="NCBI Taxonomy" id="97084"/>
    <lineage>
        <taxon>Bacteria</taxon>
        <taxon>Pseudomonadati</taxon>
        <taxon>Bdellovibrionota</taxon>
        <taxon>Bacteriovoracia</taxon>
        <taxon>Bacteriovoracales</taxon>
        <taxon>Halobacteriovoraceae</taxon>
        <taxon>Halobacteriovorax</taxon>
    </lineage>
</organism>
<dbReference type="Gene3D" id="3.30.1330.60">
    <property type="entry name" value="OmpA-like domain"/>
    <property type="match status" value="1"/>
</dbReference>
<evidence type="ECO:0000256" key="1">
    <source>
        <dbReference type="SAM" id="SignalP"/>
    </source>
</evidence>
<dbReference type="InterPro" id="IPR036737">
    <property type="entry name" value="OmpA-like_sf"/>
</dbReference>
<accession>A0A1Y5F6J2</accession>
<sequence>MSQKIFPCLSLFTILLTCSPNQVLAKSQYATSNTKGLYAEFSNQIDAIKTLNKDLSPHDNTMKDIMLTQDQKNAVLKNIDKVLKDKNLQIFEYMKLTKTLKNKIDQFSFKERIQSEMQKRTLSDNIETSDQYVSELKGKIVEKDLRLQYLQKLLKNQNTILSQKIETLNGKIQKLSKTYSGLPEGFDPSMMKMQSHHHETLRRYQDKLHQNSVTITQFKNKFKGVKNYEQIIEENSSLASGLRKSQAELIQYKTAYAKLEKNYTAQVKKNQELESYAENIRYEYNNQITQLQEKYGEALAKVDNLEDRIMAPSIAKGGRFPASVPQDVEKANVSIQEKLNQQGLGHLVEIDPQHMKIILDERFQFESDSSEISGDALAKLKNVISVYSNEIFSNPKLRERLLKVQFIGHSSPFYKGTFVDPVSASKEAFNYNMYISLERANSLVNQIFSEDFGDFPYKLDIRSKMVISGKSFSEPLSVGRKLASIGPSQCGEYDCDSSQRVEIIFEFEKEAE</sequence>
<gene>
    <name evidence="2" type="ORF">A9Q84_09160</name>
</gene>
<dbReference type="SUPFAM" id="SSF103088">
    <property type="entry name" value="OmpA-like"/>
    <property type="match status" value="1"/>
</dbReference>
<evidence type="ECO:0008006" key="4">
    <source>
        <dbReference type="Google" id="ProtNLM"/>
    </source>
</evidence>
<keyword evidence="1" id="KW-0732">Signal</keyword>
<evidence type="ECO:0000313" key="3">
    <source>
        <dbReference type="Proteomes" id="UP000196531"/>
    </source>
</evidence>
<evidence type="ECO:0000313" key="2">
    <source>
        <dbReference type="EMBL" id="OUR96507.1"/>
    </source>
</evidence>
<feature type="signal peptide" evidence="1">
    <location>
        <begin position="1"/>
        <end position="25"/>
    </location>
</feature>
<name>A0A1Y5F6J2_9BACT</name>
<dbReference type="EMBL" id="MAAO01000006">
    <property type="protein sequence ID" value="OUR96507.1"/>
    <property type="molecule type" value="Genomic_DNA"/>
</dbReference>
<dbReference type="Proteomes" id="UP000196531">
    <property type="component" value="Unassembled WGS sequence"/>
</dbReference>
<proteinExistence type="predicted"/>
<comment type="caution">
    <text evidence="2">The sequence shown here is derived from an EMBL/GenBank/DDBJ whole genome shotgun (WGS) entry which is preliminary data.</text>
</comment>